<gene>
    <name evidence="1" type="ORF">ES288_A09G174700v1</name>
</gene>
<dbReference type="EMBL" id="CM017696">
    <property type="protein sequence ID" value="TYH02862.1"/>
    <property type="molecule type" value="Genomic_DNA"/>
</dbReference>
<keyword evidence="2" id="KW-1185">Reference proteome</keyword>
<reference evidence="1 2" key="1">
    <citation type="submission" date="2019-06" db="EMBL/GenBank/DDBJ databases">
        <title>WGS assembly of Gossypium darwinii.</title>
        <authorList>
            <person name="Chen Z.J."/>
            <person name="Sreedasyam A."/>
            <person name="Ando A."/>
            <person name="Song Q."/>
            <person name="De L."/>
            <person name="Hulse-Kemp A."/>
            <person name="Ding M."/>
            <person name="Ye W."/>
            <person name="Kirkbride R."/>
            <person name="Jenkins J."/>
            <person name="Plott C."/>
            <person name="Lovell J."/>
            <person name="Lin Y.-M."/>
            <person name="Vaughn R."/>
            <person name="Liu B."/>
            <person name="Li W."/>
            <person name="Simpson S."/>
            <person name="Scheffler B."/>
            <person name="Saski C."/>
            <person name="Grover C."/>
            <person name="Hu G."/>
            <person name="Conover J."/>
            <person name="Carlson J."/>
            <person name="Shu S."/>
            <person name="Boston L."/>
            <person name="Williams M."/>
            <person name="Peterson D."/>
            <person name="Mcgee K."/>
            <person name="Jones D."/>
            <person name="Wendel J."/>
            <person name="Stelly D."/>
            <person name="Grimwood J."/>
            <person name="Schmutz J."/>
        </authorList>
    </citation>
    <scope>NUCLEOTIDE SEQUENCE [LARGE SCALE GENOMIC DNA]</scope>
    <source>
        <strain evidence="1">1808015.09</strain>
    </source>
</reference>
<proteinExistence type="predicted"/>
<accession>A0A5D2FBP8</accession>
<name>A0A5D2FBP8_GOSDA</name>
<evidence type="ECO:0000313" key="2">
    <source>
        <dbReference type="Proteomes" id="UP000323506"/>
    </source>
</evidence>
<protein>
    <submittedName>
        <fullName evidence="1">Uncharacterized protein</fullName>
    </submittedName>
</protein>
<dbReference type="Proteomes" id="UP000323506">
    <property type="component" value="Chromosome A09"/>
</dbReference>
<organism evidence="1 2">
    <name type="scientific">Gossypium darwinii</name>
    <name type="common">Darwin's cotton</name>
    <name type="synonym">Gossypium barbadense var. darwinii</name>
    <dbReference type="NCBI Taxonomy" id="34276"/>
    <lineage>
        <taxon>Eukaryota</taxon>
        <taxon>Viridiplantae</taxon>
        <taxon>Streptophyta</taxon>
        <taxon>Embryophyta</taxon>
        <taxon>Tracheophyta</taxon>
        <taxon>Spermatophyta</taxon>
        <taxon>Magnoliopsida</taxon>
        <taxon>eudicotyledons</taxon>
        <taxon>Gunneridae</taxon>
        <taxon>Pentapetalae</taxon>
        <taxon>rosids</taxon>
        <taxon>malvids</taxon>
        <taxon>Malvales</taxon>
        <taxon>Malvaceae</taxon>
        <taxon>Malvoideae</taxon>
        <taxon>Gossypium</taxon>
    </lineage>
</organism>
<evidence type="ECO:0000313" key="1">
    <source>
        <dbReference type="EMBL" id="TYH02862.1"/>
    </source>
</evidence>
<dbReference type="AlphaFoldDB" id="A0A5D2FBP8"/>
<sequence length="55" mass="6329">MVLLLQVVLSDRDYRGPWVQGYTRSIGVCSVQEPLIWGTASFFLLVTIKRFQVLK</sequence>